<keyword evidence="3" id="KW-1185">Reference proteome</keyword>
<evidence type="ECO:0000313" key="3">
    <source>
        <dbReference type="Proteomes" id="UP001528920"/>
    </source>
</evidence>
<dbReference type="EMBL" id="JAKJSC010000005">
    <property type="protein sequence ID" value="MDE5419639.1"/>
    <property type="molecule type" value="Genomic_DNA"/>
</dbReference>
<sequence length="156" mass="18329">MIVFKSKIHSNKDKAFLERSLKQRLLSFNEFPTYIFPFFLFSKAFYRDLKESSKGLYEGRVTNGEFELSRTSKVFSTRTWLPMMIKGRIVNNEISIKGVIPNYILLLTVVLILTDSIFNTELKNFDNVLFLLAGLISVSYIFKIIREQFIFRRICT</sequence>
<proteinExistence type="predicted"/>
<keyword evidence="1" id="KW-1133">Transmembrane helix</keyword>
<comment type="caution">
    <text evidence="2">The sequence shown here is derived from an EMBL/GenBank/DDBJ whole genome shotgun (WGS) entry which is preliminary data.</text>
</comment>
<dbReference type="Proteomes" id="UP001528920">
    <property type="component" value="Unassembled WGS sequence"/>
</dbReference>
<protein>
    <submittedName>
        <fullName evidence="2">Uncharacterized protein</fullName>
    </submittedName>
</protein>
<accession>A0ABT5VZA0</accession>
<feature type="transmembrane region" description="Helical" evidence="1">
    <location>
        <begin position="94"/>
        <end position="113"/>
    </location>
</feature>
<organism evidence="2 3">
    <name type="scientific">Paralabilibaculum antarcticum</name>
    <dbReference type="NCBI Taxonomy" id="2912572"/>
    <lineage>
        <taxon>Bacteria</taxon>
        <taxon>Pseudomonadati</taxon>
        <taxon>Bacteroidota</taxon>
        <taxon>Bacteroidia</taxon>
        <taxon>Marinilabiliales</taxon>
        <taxon>Marinifilaceae</taxon>
        <taxon>Paralabilibaculum</taxon>
    </lineage>
</organism>
<evidence type="ECO:0000313" key="2">
    <source>
        <dbReference type="EMBL" id="MDE5419639.1"/>
    </source>
</evidence>
<keyword evidence="1" id="KW-0812">Transmembrane</keyword>
<dbReference type="RefSeq" id="WP_275110968.1">
    <property type="nucleotide sequence ID" value="NZ_JAKJSC010000005.1"/>
</dbReference>
<gene>
    <name evidence="2" type="ORF">L3049_16730</name>
</gene>
<feature type="transmembrane region" description="Helical" evidence="1">
    <location>
        <begin position="125"/>
        <end position="145"/>
    </location>
</feature>
<evidence type="ECO:0000256" key="1">
    <source>
        <dbReference type="SAM" id="Phobius"/>
    </source>
</evidence>
<reference evidence="2 3" key="1">
    <citation type="submission" date="2022-01" db="EMBL/GenBank/DDBJ databases">
        <title>Labilibaculum sp. nov, a marine bacterium isolated from Antarctica.</title>
        <authorList>
            <person name="Dai W."/>
        </authorList>
    </citation>
    <scope>NUCLEOTIDE SEQUENCE [LARGE SCALE GENOMIC DNA]</scope>
    <source>
        <strain evidence="2 3">DW002</strain>
    </source>
</reference>
<name>A0ABT5VZA0_9BACT</name>
<keyword evidence="1" id="KW-0472">Membrane</keyword>